<dbReference type="Pfam" id="PF25057">
    <property type="entry name" value="CUT_N"/>
    <property type="match status" value="1"/>
</dbReference>
<dbReference type="PANTHER" id="PTHR22907">
    <property type="entry name" value="GH04558P"/>
    <property type="match status" value="1"/>
</dbReference>
<evidence type="ECO:0000313" key="5">
    <source>
        <dbReference type="Proteomes" id="UP000887575"/>
    </source>
</evidence>
<dbReference type="Proteomes" id="UP000887575">
    <property type="component" value="Unassembled WGS sequence"/>
</dbReference>
<feature type="signal peptide" evidence="3">
    <location>
        <begin position="1"/>
        <end position="19"/>
    </location>
</feature>
<keyword evidence="1" id="KW-0193">Cuticle</keyword>
<proteinExistence type="predicted"/>
<dbReference type="SMART" id="SM00241">
    <property type="entry name" value="ZP"/>
    <property type="match status" value="1"/>
</dbReference>
<reference evidence="6" key="1">
    <citation type="submission" date="2024-02" db="UniProtKB">
        <authorList>
            <consortium name="WormBaseParasite"/>
        </authorList>
    </citation>
    <scope>IDENTIFICATION</scope>
</reference>
<dbReference type="WBParaSite" id="MBELARI_LOCUS17064">
    <property type="protein sequence ID" value="MBELARI_LOCUS17064"/>
    <property type="gene ID" value="MBELARI_LOCUS17064"/>
</dbReference>
<dbReference type="PANTHER" id="PTHR22907:SF14">
    <property type="entry name" value="ZP DOMAIN-CONTAINING PROTEIN"/>
    <property type="match status" value="1"/>
</dbReference>
<evidence type="ECO:0000256" key="3">
    <source>
        <dbReference type="SAM" id="SignalP"/>
    </source>
</evidence>
<dbReference type="InterPro" id="IPR001507">
    <property type="entry name" value="ZP_dom"/>
</dbReference>
<evidence type="ECO:0000256" key="2">
    <source>
        <dbReference type="ARBA" id="ARBA00022729"/>
    </source>
</evidence>
<dbReference type="GO" id="GO:0042302">
    <property type="term" value="F:structural constituent of cuticle"/>
    <property type="evidence" value="ECO:0007669"/>
    <property type="project" value="UniProtKB-KW"/>
</dbReference>
<protein>
    <recommendedName>
        <fullName evidence="4">ZP domain-containing protein</fullName>
    </recommendedName>
</protein>
<dbReference type="InterPro" id="IPR056953">
    <property type="entry name" value="CUT_N"/>
</dbReference>
<keyword evidence="5" id="KW-1185">Reference proteome</keyword>
<accession>A0AAF3J599</accession>
<dbReference type="InterPro" id="IPR051962">
    <property type="entry name" value="Cuticlin"/>
</dbReference>
<dbReference type="AlphaFoldDB" id="A0AAF3J599"/>
<keyword evidence="2 3" id="KW-0732">Signal</keyword>
<dbReference type="PROSITE" id="PS51034">
    <property type="entry name" value="ZP_2"/>
    <property type="match status" value="1"/>
</dbReference>
<feature type="domain" description="ZP" evidence="4">
    <location>
        <begin position="1"/>
        <end position="249"/>
    </location>
</feature>
<evidence type="ECO:0000259" key="4">
    <source>
        <dbReference type="PROSITE" id="PS51034"/>
    </source>
</evidence>
<evidence type="ECO:0000313" key="6">
    <source>
        <dbReference type="WBParaSite" id="MBELARI_LOCUS17064"/>
    </source>
</evidence>
<sequence length="343" mass="39125">MKTLDLITFLSIIVKVIIAEHILHETIVPLNPAKLSTSRFLDVRRSPVKRRNPPVFASPRAICGKNHIGIVLSSPFSGRIFTSHRDDFTECSKLFHGATSARLTLGLNDTKCGVRRTQINSPQSTIVYDLRVIVSFDFSRLTEDDRIFDLKCVHSNQNILSLDAFYDAKDVFSKELLSSNKQSFMLIDEKGCSLDEEILPHPKYDQENQSIWTPSKAFRFSKTHRVHFNCLLQVCSINDIECMKRIPPHCPRTHHKRNLAENLSIEERLLRIHAALNGLNHTTITPIEPLKLESSSLRIVDPNEEFVSSHSLSTKYCLSLMGNWICGYSSYLIRCDEHNFDSS</sequence>
<name>A0AAF3J599_9BILA</name>
<feature type="chain" id="PRO_5042175535" description="ZP domain-containing protein" evidence="3">
    <location>
        <begin position="20"/>
        <end position="343"/>
    </location>
</feature>
<organism evidence="5 6">
    <name type="scientific">Mesorhabditis belari</name>
    <dbReference type="NCBI Taxonomy" id="2138241"/>
    <lineage>
        <taxon>Eukaryota</taxon>
        <taxon>Metazoa</taxon>
        <taxon>Ecdysozoa</taxon>
        <taxon>Nematoda</taxon>
        <taxon>Chromadorea</taxon>
        <taxon>Rhabditida</taxon>
        <taxon>Rhabditina</taxon>
        <taxon>Rhabditomorpha</taxon>
        <taxon>Rhabditoidea</taxon>
        <taxon>Rhabditidae</taxon>
        <taxon>Mesorhabditinae</taxon>
        <taxon>Mesorhabditis</taxon>
    </lineage>
</organism>
<evidence type="ECO:0000256" key="1">
    <source>
        <dbReference type="ARBA" id="ARBA00022460"/>
    </source>
</evidence>